<evidence type="ECO:0000256" key="3">
    <source>
        <dbReference type="ARBA" id="ARBA00022723"/>
    </source>
</evidence>
<dbReference type="PANTHER" id="PTHR15710">
    <property type="entry name" value="E3 UBIQUITIN-PROTEIN LIGASE PRAJA"/>
    <property type="match status" value="1"/>
</dbReference>
<dbReference type="PANTHER" id="PTHR15710:SF59">
    <property type="entry name" value="E3 UBIQUITIN-PROTEIN LIGASE SDIR1-LIKE"/>
    <property type="match status" value="1"/>
</dbReference>
<dbReference type="PROSITE" id="PS50330">
    <property type="entry name" value="UIM"/>
    <property type="match status" value="1"/>
</dbReference>
<dbReference type="InParanoid" id="A0A061EAP1"/>
<evidence type="ECO:0000256" key="6">
    <source>
        <dbReference type="PROSITE-ProRule" id="PRU00175"/>
    </source>
</evidence>
<gene>
    <name evidence="8" type="ORF">TCM_011771</name>
</gene>
<dbReference type="InterPro" id="IPR013083">
    <property type="entry name" value="Znf_RING/FYVE/PHD"/>
</dbReference>
<evidence type="ECO:0000256" key="5">
    <source>
        <dbReference type="ARBA" id="ARBA00022833"/>
    </source>
</evidence>
<dbReference type="CDD" id="cd16454">
    <property type="entry name" value="RING-H2_PA-TM-RING"/>
    <property type="match status" value="1"/>
</dbReference>
<evidence type="ECO:0000313" key="8">
    <source>
        <dbReference type="EMBL" id="EOY02006.1"/>
    </source>
</evidence>
<proteinExistence type="predicted"/>
<dbReference type="SMART" id="SM00184">
    <property type="entry name" value="RING"/>
    <property type="match status" value="1"/>
</dbReference>
<dbReference type="eggNOG" id="KOG0800">
    <property type="taxonomic scope" value="Eukaryota"/>
</dbReference>
<sequence length="254" mass="29055">MASNSYQCDDLHHIVYQPLIEPELRYPTPRSVQVEVTITLQLEVIRHYCLIDQFTYLEDAEPLQETLRFDLRVLKNLDLAYQFLAPMLRSLGVNPSSPLFNAVIDDIIQHGQRIGSSMSDMGSKVLPLYVDLSGTLVQHVNQDEEYEEEIERALEESTSEFETGNYNMVPAKASLVKKMLKRVRVGAGEFEQRGGENIKKRRVKGDNCVICLEELKVGSDASQMPCSHTFHGDCIEKWLKQSHYCPVCRFEMPI</sequence>
<name>A0A061EAP1_THECC</name>
<dbReference type="GO" id="GO:0005737">
    <property type="term" value="C:cytoplasm"/>
    <property type="evidence" value="ECO:0000318"/>
    <property type="project" value="GO_Central"/>
</dbReference>
<evidence type="ECO:0000256" key="4">
    <source>
        <dbReference type="ARBA" id="ARBA00022771"/>
    </source>
</evidence>
<keyword evidence="5" id="KW-0862">Zinc</keyword>
<dbReference type="GO" id="GO:0061630">
    <property type="term" value="F:ubiquitin protein ligase activity"/>
    <property type="evidence" value="ECO:0000318"/>
    <property type="project" value="GO_Central"/>
</dbReference>
<dbReference type="HOGENOM" id="CLU_074245_0_0_1"/>
<dbReference type="OMA" id="ILEEHQH"/>
<dbReference type="SUPFAM" id="SSF57850">
    <property type="entry name" value="RING/U-box"/>
    <property type="match status" value="1"/>
</dbReference>
<dbReference type="GO" id="GO:0008270">
    <property type="term" value="F:zinc ion binding"/>
    <property type="evidence" value="ECO:0007669"/>
    <property type="project" value="UniProtKB-KW"/>
</dbReference>
<dbReference type="Gene3D" id="3.30.40.10">
    <property type="entry name" value="Zinc/RING finger domain, C3HC4 (zinc finger)"/>
    <property type="match status" value="1"/>
</dbReference>
<dbReference type="AlphaFoldDB" id="A0A061EAP1"/>
<dbReference type="EC" id="2.3.2.27" evidence="2"/>
<feature type="domain" description="RING-type" evidence="7">
    <location>
        <begin position="208"/>
        <end position="249"/>
    </location>
</feature>
<keyword evidence="4 6" id="KW-0863">Zinc-finger</keyword>
<dbReference type="Proteomes" id="UP000026915">
    <property type="component" value="Chromosome 2"/>
</dbReference>
<evidence type="ECO:0000256" key="2">
    <source>
        <dbReference type="ARBA" id="ARBA00012483"/>
    </source>
</evidence>
<dbReference type="PROSITE" id="PS50089">
    <property type="entry name" value="ZF_RING_2"/>
    <property type="match status" value="1"/>
</dbReference>
<dbReference type="EMBL" id="CM001880">
    <property type="protein sequence ID" value="EOY02006.1"/>
    <property type="molecule type" value="Genomic_DNA"/>
</dbReference>
<organism evidence="8 9">
    <name type="scientific">Theobroma cacao</name>
    <name type="common">Cacao</name>
    <name type="synonym">Cocoa</name>
    <dbReference type="NCBI Taxonomy" id="3641"/>
    <lineage>
        <taxon>Eukaryota</taxon>
        <taxon>Viridiplantae</taxon>
        <taxon>Streptophyta</taxon>
        <taxon>Embryophyta</taxon>
        <taxon>Tracheophyta</taxon>
        <taxon>Spermatophyta</taxon>
        <taxon>Magnoliopsida</taxon>
        <taxon>eudicotyledons</taxon>
        <taxon>Gunneridae</taxon>
        <taxon>Pentapetalae</taxon>
        <taxon>rosids</taxon>
        <taxon>malvids</taxon>
        <taxon>Malvales</taxon>
        <taxon>Malvaceae</taxon>
        <taxon>Byttnerioideae</taxon>
        <taxon>Theobroma</taxon>
    </lineage>
</organism>
<keyword evidence="3" id="KW-0479">Metal-binding</keyword>
<dbReference type="Pfam" id="PF13639">
    <property type="entry name" value="zf-RING_2"/>
    <property type="match status" value="1"/>
</dbReference>
<dbReference type="InterPro" id="IPR003903">
    <property type="entry name" value="UIM_dom"/>
</dbReference>
<accession>A0A061EAP1</accession>
<dbReference type="GO" id="GO:0016567">
    <property type="term" value="P:protein ubiquitination"/>
    <property type="evidence" value="ECO:0000318"/>
    <property type="project" value="GO_Central"/>
</dbReference>
<reference evidence="8 9" key="1">
    <citation type="journal article" date="2013" name="Genome Biol.">
        <title>The genome sequence of the most widely cultivated cacao type and its use to identify candidate genes regulating pod color.</title>
        <authorList>
            <person name="Motamayor J.C."/>
            <person name="Mockaitis K."/>
            <person name="Schmutz J."/>
            <person name="Haiminen N."/>
            <person name="Iii D.L."/>
            <person name="Cornejo O."/>
            <person name="Findley S.D."/>
            <person name="Zheng P."/>
            <person name="Utro F."/>
            <person name="Royaert S."/>
            <person name="Saski C."/>
            <person name="Jenkins J."/>
            <person name="Podicheti R."/>
            <person name="Zhao M."/>
            <person name="Scheffler B.E."/>
            <person name="Stack J.C."/>
            <person name="Feltus F.A."/>
            <person name="Mustiga G.M."/>
            <person name="Amores F."/>
            <person name="Phillips W."/>
            <person name="Marelli J.P."/>
            <person name="May G.D."/>
            <person name="Shapiro H."/>
            <person name="Ma J."/>
            <person name="Bustamante C.D."/>
            <person name="Schnell R.J."/>
            <person name="Main D."/>
            <person name="Gilbert D."/>
            <person name="Parida L."/>
            <person name="Kuhn D.N."/>
        </authorList>
    </citation>
    <scope>NUCLEOTIDE SEQUENCE [LARGE SCALE GENOMIC DNA]</scope>
    <source>
        <strain evidence="9">cv. Matina 1-6</strain>
    </source>
</reference>
<evidence type="ECO:0000256" key="1">
    <source>
        <dbReference type="ARBA" id="ARBA00000900"/>
    </source>
</evidence>
<keyword evidence="9" id="KW-1185">Reference proteome</keyword>
<evidence type="ECO:0000259" key="7">
    <source>
        <dbReference type="PROSITE" id="PS50089"/>
    </source>
</evidence>
<protein>
    <recommendedName>
        <fullName evidence="2">RING-type E3 ubiquitin transferase</fullName>
        <ecNumber evidence="2">2.3.2.27</ecNumber>
    </recommendedName>
</protein>
<dbReference type="STRING" id="3641.A0A061EAP1"/>
<dbReference type="Gramene" id="EOY02006">
    <property type="protein sequence ID" value="EOY02006"/>
    <property type="gene ID" value="TCM_011771"/>
</dbReference>
<evidence type="ECO:0000313" key="9">
    <source>
        <dbReference type="Proteomes" id="UP000026915"/>
    </source>
</evidence>
<dbReference type="InterPro" id="IPR001841">
    <property type="entry name" value="Znf_RING"/>
</dbReference>
<comment type="catalytic activity">
    <reaction evidence="1">
        <text>S-ubiquitinyl-[E2 ubiquitin-conjugating enzyme]-L-cysteine + [acceptor protein]-L-lysine = [E2 ubiquitin-conjugating enzyme]-L-cysteine + N(6)-ubiquitinyl-[acceptor protein]-L-lysine.</text>
        <dbReference type="EC" id="2.3.2.27"/>
    </reaction>
</comment>